<evidence type="ECO:0000313" key="2">
    <source>
        <dbReference type="EMBL" id="CAG6599497.1"/>
    </source>
</evidence>
<feature type="region of interest" description="Disordered" evidence="1">
    <location>
        <begin position="1"/>
        <end position="100"/>
    </location>
</feature>
<reference evidence="2" key="1">
    <citation type="submission" date="2021-05" db="EMBL/GenBank/DDBJ databases">
        <authorList>
            <person name="Alioto T."/>
            <person name="Alioto T."/>
            <person name="Gomez Garrido J."/>
        </authorList>
    </citation>
    <scope>NUCLEOTIDE SEQUENCE</scope>
</reference>
<accession>A0A8D8PE71</accession>
<dbReference type="AlphaFoldDB" id="A0A8D8PE71"/>
<dbReference type="EMBL" id="HBUE01236328">
    <property type="protein sequence ID" value="CAG6547307.1"/>
    <property type="molecule type" value="Transcribed_RNA"/>
</dbReference>
<feature type="compositionally biased region" description="Basic and acidic residues" evidence="1">
    <location>
        <begin position="44"/>
        <end position="54"/>
    </location>
</feature>
<name>A0A8D8PE71_CULPI</name>
<evidence type="ECO:0000256" key="1">
    <source>
        <dbReference type="SAM" id="MobiDB-lite"/>
    </source>
</evidence>
<dbReference type="EMBL" id="HBUE01236330">
    <property type="protein sequence ID" value="CAG6547308.1"/>
    <property type="molecule type" value="Transcribed_RNA"/>
</dbReference>
<proteinExistence type="predicted"/>
<dbReference type="EMBL" id="HBUE01343244">
    <property type="protein sequence ID" value="CAG6599498.1"/>
    <property type="molecule type" value="Transcribed_RNA"/>
</dbReference>
<sequence length="100" mass="11264">MALLTENPPCSRPPRIQGRVPTAPCRVSSEDPPPPPTFSNDVSNPEKTDLEPLKYKKWKDGKRSMSYKPGDLVIEPTKHRTEDWPSREVTKNLVRSPAAN</sequence>
<organism evidence="2">
    <name type="scientific">Culex pipiens</name>
    <name type="common">House mosquito</name>
    <dbReference type="NCBI Taxonomy" id="7175"/>
    <lineage>
        <taxon>Eukaryota</taxon>
        <taxon>Metazoa</taxon>
        <taxon>Ecdysozoa</taxon>
        <taxon>Arthropoda</taxon>
        <taxon>Hexapoda</taxon>
        <taxon>Insecta</taxon>
        <taxon>Pterygota</taxon>
        <taxon>Neoptera</taxon>
        <taxon>Endopterygota</taxon>
        <taxon>Diptera</taxon>
        <taxon>Nematocera</taxon>
        <taxon>Culicoidea</taxon>
        <taxon>Culicidae</taxon>
        <taxon>Culicinae</taxon>
        <taxon>Culicini</taxon>
        <taxon>Culex</taxon>
        <taxon>Culex</taxon>
    </lineage>
</organism>
<feature type="compositionally biased region" description="Basic and acidic residues" evidence="1">
    <location>
        <begin position="76"/>
        <end position="90"/>
    </location>
</feature>
<dbReference type="EMBL" id="HBUE01343242">
    <property type="protein sequence ID" value="CAG6599497.1"/>
    <property type="molecule type" value="Transcribed_RNA"/>
</dbReference>
<protein>
    <submittedName>
        <fullName evidence="2">(northern house mosquito) hypothetical protein</fullName>
    </submittedName>
</protein>